<dbReference type="InterPro" id="IPR001304">
    <property type="entry name" value="C-type_lectin-like"/>
</dbReference>
<dbReference type="EMBL" id="CAJPIZ010021081">
    <property type="protein sequence ID" value="CAG2117509.1"/>
    <property type="molecule type" value="Genomic_DNA"/>
</dbReference>
<dbReference type="SMART" id="SM00034">
    <property type="entry name" value="CLECT"/>
    <property type="match status" value="2"/>
</dbReference>
<gene>
    <name evidence="3" type="ORF">OSB1V03_LOCUS17462</name>
</gene>
<dbReference type="Proteomes" id="UP000759131">
    <property type="component" value="Unassembled WGS sequence"/>
</dbReference>
<sequence length="266" mass="29465">MLCPDNTWTATDNHCYKKVDGVVANEAEAKTKCAALGSGSVPVTVHSDADNTELLTFFASSYDTSFYIGLEYSPAAKDWKWVDSGDTHTYHAWDNTADITGTFPCAYVKVVNTKLTDWLTNDCKQPVQSLVCQSQSKSLDNLYEQVALIKTKLDSVTCPDKTWTPQGNNCYRNIPYAVANEAEAKTKCAAMATGAVPVTIHSATDNRDLNYFHYASPDTSFYIGLEYDKFANEWLWLDSGNTHTYHPWNNTADITGALPCAYVKVV</sequence>
<dbReference type="PANTHER" id="PTHR22991">
    <property type="entry name" value="PROTEIN CBG13490"/>
    <property type="match status" value="1"/>
</dbReference>
<dbReference type="InterPro" id="IPR016187">
    <property type="entry name" value="CTDL_fold"/>
</dbReference>
<name>A0A7R9LDI6_9ACAR</name>
<dbReference type="PROSITE" id="PS50041">
    <property type="entry name" value="C_TYPE_LECTIN_2"/>
    <property type="match status" value="2"/>
</dbReference>
<organism evidence="3">
    <name type="scientific">Medioppia subpectinata</name>
    <dbReference type="NCBI Taxonomy" id="1979941"/>
    <lineage>
        <taxon>Eukaryota</taxon>
        <taxon>Metazoa</taxon>
        <taxon>Ecdysozoa</taxon>
        <taxon>Arthropoda</taxon>
        <taxon>Chelicerata</taxon>
        <taxon>Arachnida</taxon>
        <taxon>Acari</taxon>
        <taxon>Acariformes</taxon>
        <taxon>Sarcoptiformes</taxon>
        <taxon>Oribatida</taxon>
        <taxon>Brachypylina</taxon>
        <taxon>Oppioidea</taxon>
        <taxon>Oppiidae</taxon>
        <taxon>Medioppia</taxon>
    </lineage>
</organism>
<feature type="domain" description="C-type lectin" evidence="2">
    <location>
        <begin position="11"/>
        <end position="125"/>
    </location>
</feature>
<dbReference type="PANTHER" id="PTHR22991:SF40">
    <property type="entry name" value="PROTEIN CBG13490"/>
    <property type="match status" value="1"/>
</dbReference>
<accession>A0A7R9LDI6</accession>
<evidence type="ECO:0000313" key="3">
    <source>
        <dbReference type="EMBL" id="CAD7638614.1"/>
    </source>
</evidence>
<dbReference type="CDD" id="cd00037">
    <property type="entry name" value="CLECT"/>
    <property type="match status" value="2"/>
</dbReference>
<dbReference type="AlphaFoldDB" id="A0A7R9LDI6"/>
<evidence type="ECO:0000259" key="2">
    <source>
        <dbReference type="PROSITE" id="PS50041"/>
    </source>
</evidence>
<dbReference type="Pfam" id="PF00059">
    <property type="entry name" value="Lectin_C"/>
    <property type="match status" value="1"/>
</dbReference>
<dbReference type="SUPFAM" id="SSF56436">
    <property type="entry name" value="C-type lectin-like"/>
    <property type="match status" value="2"/>
</dbReference>
<feature type="domain" description="C-type lectin" evidence="2">
    <location>
        <begin position="166"/>
        <end position="266"/>
    </location>
</feature>
<dbReference type="InterPro" id="IPR050976">
    <property type="entry name" value="Snaclec"/>
</dbReference>
<reference evidence="3" key="1">
    <citation type="submission" date="2020-11" db="EMBL/GenBank/DDBJ databases">
        <authorList>
            <person name="Tran Van P."/>
        </authorList>
    </citation>
    <scope>NUCLEOTIDE SEQUENCE</scope>
</reference>
<proteinExistence type="predicted"/>
<evidence type="ECO:0000313" key="4">
    <source>
        <dbReference type="Proteomes" id="UP000759131"/>
    </source>
</evidence>
<dbReference type="Gene3D" id="3.10.100.10">
    <property type="entry name" value="Mannose-Binding Protein A, subunit A"/>
    <property type="match status" value="2"/>
</dbReference>
<evidence type="ECO:0000256" key="1">
    <source>
        <dbReference type="ARBA" id="ARBA00023157"/>
    </source>
</evidence>
<feature type="non-terminal residue" evidence="3">
    <location>
        <position position="266"/>
    </location>
</feature>
<keyword evidence="4" id="KW-1185">Reference proteome</keyword>
<protein>
    <recommendedName>
        <fullName evidence="2">C-type lectin domain-containing protein</fullName>
    </recommendedName>
</protein>
<dbReference type="EMBL" id="OC875656">
    <property type="protein sequence ID" value="CAD7638614.1"/>
    <property type="molecule type" value="Genomic_DNA"/>
</dbReference>
<keyword evidence="1" id="KW-1015">Disulfide bond</keyword>
<dbReference type="InterPro" id="IPR016186">
    <property type="entry name" value="C-type_lectin-like/link_sf"/>
</dbReference>